<evidence type="ECO:0000256" key="1">
    <source>
        <dbReference type="SAM" id="MobiDB-lite"/>
    </source>
</evidence>
<organism evidence="2 3">
    <name type="scientific">Herbaspirillum rubrisubalbicans</name>
    <dbReference type="NCBI Taxonomy" id="80842"/>
    <lineage>
        <taxon>Bacteria</taxon>
        <taxon>Pseudomonadati</taxon>
        <taxon>Pseudomonadota</taxon>
        <taxon>Betaproteobacteria</taxon>
        <taxon>Burkholderiales</taxon>
        <taxon>Oxalobacteraceae</taxon>
        <taxon>Herbaspirillum</taxon>
    </lineage>
</organism>
<protein>
    <submittedName>
        <fullName evidence="2">Uncharacterized protein</fullName>
    </submittedName>
</protein>
<dbReference type="RefSeq" id="WP_061788598.1">
    <property type="nucleotide sequence ID" value="NZ_CP024996.1"/>
</dbReference>
<proteinExistence type="predicted"/>
<evidence type="ECO:0000313" key="2">
    <source>
        <dbReference type="EMBL" id="AYR26760.1"/>
    </source>
</evidence>
<sequence length="115" mass="12375">MQAGLQQAQAQRYVVGVALSQAQLVQIKTDIVWLVKQTVTLADGRTQEVLVPQVYLHPSNIQVSGQQTLIAGNDLALQTAQDILNRGGTIAARRQPSQPGGGDHYNSVTSIGTWK</sequence>
<name>A0AAD0UC27_9BURK</name>
<dbReference type="EMBL" id="CP024996">
    <property type="protein sequence ID" value="AYR26760.1"/>
    <property type="molecule type" value="Genomic_DNA"/>
</dbReference>
<reference evidence="2 3" key="1">
    <citation type="submission" date="2017-11" db="EMBL/GenBank/DDBJ databases">
        <title>Complete genome sequence of Herbaspirillum rubrisubalbicans DSM 11543.</title>
        <authorList>
            <person name="Chen M."/>
            <person name="An Q."/>
        </authorList>
    </citation>
    <scope>NUCLEOTIDE SEQUENCE [LARGE SCALE GENOMIC DNA]</scope>
    <source>
        <strain evidence="2 3">DSM 11543</strain>
    </source>
</reference>
<dbReference type="AlphaFoldDB" id="A0AAD0UC27"/>
<evidence type="ECO:0000313" key="3">
    <source>
        <dbReference type="Proteomes" id="UP000269199"/>
    </source>
</evidence>
<feature type="compositionally biased region" description="Polar residues" evidence="1">
    <location>
        <begin position="106"/>
        <end position="115"/>
    </location>
</feature>
<gene>
    <name evidence="2" type="ORF">RC54_24330</name>
</gene>
<feature type="region of interest" description="Disordered" evidence="1">
    <location>
        <begin position="90"/>
        <end position="115"/>
    </location>
</feature>
<dbReference type="Proteomes" id="UP000269199">
    <property type="component" value="Chromosome"/>
</dbReference>
<accession>A0AAD0UC27</accession>